<proteinExistence type="predicted"/>
<protein>
    <submittedName>
        <fullName evidence="1">Uncharacterized protein</fullName>
    </submittedName>
</protein>
<gene>
    <name evidence="1" type="ORF">LCGC14_2219170</name>
</gene>
<evidence type="ECO:0000313" key="1">
    <source>
        <dbReference type="EMBL" id="KKL59061.1"/>
    </source>
</evidence>
<dbReference type="EMBL" id="LAZR01029614">
    <property type="protein sequence ID" value="KKL59061.1"/>
    <property type="molecule type" value="Genomic_DNA"/>
</dbReference>
<feature type="non-terminal residue" evidence="1">
    <location>
        <position position="1"/>
    </location>
</feature>
<name>A0A0F9DZ21_9ZZZZ</name>
<organism evidence="1">
    <name type="scientific">marine sediment metagenome</name>
    <dbReference type="NCBI Taxonomy" id="412755"/>
    <lineage>
        <taxon>unclassified sequences</taxon>
        <taxon>metagenomes</taxon>
        <taxon>ecological metagenomes</taxon>
    </lineage>
</organism>
<accession>A0A0F9DZ21</accession>
<dbReference type="AlphaFoldDB" id="A0A0F9DZ21"/>
<sequence>YDTSQTKSAFTGTANATMAYCNSGGRRTATLLSDNIDEDSLKE</sequence>
<reference evidence="1" key="1">
    <citation type="journal article" date="2015" name="Nature">
        <title>Complex archaea that bridge the gap between prokaryotes and eukaryotes.</title>
        <authorList>
            <person name="Spang A."/>
            <person name="Saw J.H."/>
            <person name="Jorgensen S.L."/>
            <person name="Zaremba-Niedzwiedzka K."/>
            <person name="Martijn J."/>
            <person name="Lind A.E."/>
            <person name="van Eijk R."/>
            <person name="Schleper C."/>
            <person name="Guy L."/>
            <person name="Ettema T.J."/>
        </authorList>
    </citation>
    <scope>NUCLEOTIDE SEQUENCE</scope>
</reference>
<comment type="caution">
    <text evidence="1">The sequence shown here is derived from an EMBL/GenBank/DDBJ whole genome shotgun (WGS) entry which is preliminary data.</text>
</comment>